<dbReference type="AlphaFoldDB" id="A0A1M5HLY9"/>
<name>A0A1M5HLY9_9FLAO</name>
<proteinExistence type="inferred from homology"/>
<reference evidence="3" key="1">
    <citation type="submission" date="2016-11" db="EMBL/GenBank/DDBJ databases">
        <authorList>
            <person name="Varghese N."/>
            <person name="Submissions S."/>
        </authorList>
    </citation>
    <scope>NUCLEOTIDE SEQUENCE [LARGE SCALE GENOMIC DNA]</scope>
    <source>
        <strain evidence="3">DSM 17539</strain>
    </source>
</reference>
<accession>A0A1M5HLY9</accession>
<evidence type="ECO:0000256" key="1">
    <source>
        <dbReference type="ARBA" id="ARBA00010457"/>
    </source>
</evidence>
<dbReference type="EMBL" id="FQUX01000016">
    <property type="protein sequence ID" value="SHG16931.1"/>
    <property type="molecule type" value="Genomic_DNA"/>
</dbReference>
<sequence>MKKYIYLFLISISLIISGCSKDDSSSKSSTSVKLYTLSSVSNSNISGKVTFKKNEDGSTTVLLEINGSSTDIHPAFIYFNDAATGGEIAITLEPIDCDCESSSTIITTLDDGTPITYEQLLKFDGHIKIHQNEDHMEIVITEGNIGSNAN</sequence>
<evidence type="ECO:0008006" key="4">
    <source>
        <dbReference type="Google" id="ProtNLM"/>
    </source>
</evidence>
<organism evidence="2 3">
    <name type="scientific">Arenibacter palladensis</name>
    <dbReference type="NCBI Taxonomy" id="237373"/>
    <lineage>
        <taxon>Bacteria</taxon>
        <taxon>Pseudomonadati</taxon>
        <taxon>Bacteroidota</taxon>
        <taxon>Flavobacteriia</taxon>
        <taxon>Flavobacteriales</taxon>
        <taxon>Flavobacteriaceae</taxon>
        <taxon>Arenibacter</taxon>
    </lineage>
</organism>
<dbReference type="RefSeq" id="WP_072865786.1">
    <property type="nucleotide sequence ID" value="NZ_FQUX01000016.1"/>
</dbReference>
<evidence type="ECO:0000313" key="2">
    <source>
        <dbReference type="EMBL" id="SHG16931.1"/>
    </source>
</evidence>
<evidence type="ECO:0000313" key="3">
    <source>
        <dbReference type="Proteomes" id="UP000184406"/>
    </source>
</evidence>
<protein>
    <recommendedName>
        <fullName evidence="4">CHRD domain-containing protein</fullName>
    </recommendedName>
</protein>
<dbReference type="GO" id="GO:0046872">
    <property type="term" value="F:metal ion binding"/>
    <property type="evidence" value="ECO:0007669"/>
    <property type="project" value="InterPro"/>
</dbReference>
<dbReference type="PROSITE" id="PS51257">
    <property type="entry name" value="PROKAR_LIPOPROTEIN"/>
    <property type="match status" value="1"/>
</dbReference>
<gene>
    <name evidence="2" type="ORF">SAMN03080594_1167</name>
</gene>
<dbReference type="GO" id="GO:0006801">
    <property type="term" value="P:superoxide metabolic process"/>
    <property type="evidence" value="ECO:0007669"/>
    <property type="project" value="InterPro"/>
</dbReference>
<dbReference type="SUPFAM" id="SSF49329">
    <property type="entry name" value="Cu,Zn superoxide dismutase-like"/>
    <property type="match status" value="1"/>
</dbReference>
<dbReference type="OrthoDB" id="1451403at2"/>
<comment type="similarity">
    <text evidence="1">Belongs to the Cu-Zn superoxide dismutase family.</text>
</comment>
<dbReference type="InterPro" id="IPR036423">
    <property type="entry name" value="SOD-like_Cu/Zn_dom_sf"/>
</dbReference>
<keyword evidence="3" id="KW-1185">Reference proteome</keyword>
<dbReference type="Proteomes" id="UP000184406">
    <property type="component" value="Unassembled WGS sequence"/>
</dbReference>